<dbReference type="PRINTS" id="PR00031">
    <property type="entry name" value="HTHREPRESSR"/>
</dbReference>
<comment type="function">
    <text evidence="10">Transcription factor.</text>
</comment>
<proteinExistence type="inferred from homology"/>
<feature type="DNA-binding region" description="Homeobox" evidence="8">
    <location>
        <begin position="86"/>
        <end position="145"/>
    </location>
</feature>
<name>A0A1S4ABT7_TOBAC</name>
<reference evidence="14" key="2">
    <citation type="submission" date="2025-08" db="UniProtKB">
        <authorList>
            <consortium name="RefSeq"/>
        </authorList>
    </citation>
    <scope>IDENTIFICATION</scope>
    <source>
        <tissue evidence="14">Leaf</tissue>
    </source>
</reference>
<dbReference type="KEGG" id="nta:107795880"/>
<dbReference type="SMART" id="SM00389">
    <property type="entry name" value="HOX"/>
    <property type="match status" value="1"/>
</dbReference>
<evidence type="ECO:0000256" key="10">
    <source>
        <dbReference type="RuleBase" id="RU369038"/>
    </source>
</evidence>
<dbReference type="SMR" id="A0A1S4ABT7"/>
<dbReference type="PaxDb" id="4097-A0A1S4ABT7"/>
<sequence length="312" mass="36145">MEVARVYEGSNVNSHNGFILPNEIFPPPSKVLDSLWISNSSPTFHGSVSMVNFNDTRGKKTKERSFFPSLDKEENSNEDYQVSFHQPEKKSRLLPKQVQFLAKSFEVENKLEPERKIQLAKEIGLQPRQVAIWFQNRRARYKSKQLEKDYDVLKASFDKLKDEYDSLFKENENLRNEVHLLKEKLFDRVNGEQNSEQKEPISPLNTEAQNSTTNMQNLTMMVCKQEDASSAKSDILDSDSPCYADENYTSFLEPTDSSHVFETETSNFSQEDDSLCWSLLPSLCFPKLEDDLPVNSCNLSFQIEDQSWFCHY</sequence>
<evidence type="ECO:0000256" key="9">
    <source>
        <dbReference type="RuleBase" id="RU000682"/>
    </source>
</evidence>
<dbReference type="SUPFAM" id="SSF46689">
    <property type="entry name" value="Homeodomain-like"/>
    <property type="match status" value="1"/>
</dbReference>
<keyword evidence="2 10" id="KW-0805">Transcription regulation</keyword>
<dbReference type="PROSITE" id="PS00027">
    <property type="entry name" value="HOMEOBOX_1"/>
    <property type="match status" value="1"/>
</dbReference>
<dbReference type="GO" id="GO:0000976">
    <property type="term" value="F:transcription cis-regulatory region binding"/>
    <property type="evidence" value="ECO:0007669"/>
    <property type="project" value="UniProtKB-ARBA"/>
</dbReference>
<protein>
    <recommendedName>
        <fullName evidence="10">Homeobox-leucine zipper protein</fullName>
    </recommendedName>
    <alternativeName>
        <fullName evidence="10">HD-ZIP protein</fullName>
    </alternativeName>
    <alternativeName>
        <fullName evidence="10">Homeodomain transcription factor</fullName>
    </alternativeName>
</protein>
<feature type="domain" description="Homeobox" evidence="12">
    <location>
        <begin position="84"/>
        <end position="144"/>
    </location>
</feature>
<dbReference type="AlphaFoldDB" id="A0A1S4ABT7"/>
<evidence type="ECO:0000256" key="1">
    <source>
        <dbReference type="ARBA" id="ARBA00004123"/>
    </source>
</evidence>
<dbReference type="InterPro" id="IPR009057">
    <property type="entry name" value="Homeodomain-like_sf"/>
</dbReference>
<keyword evidence="13" id="KW-1185">Reference proteome</keyword>
<evidence type="ECO:0000313" key="13">
    <source>
        <dbReference type="Proteomes" id="UP000790787"/>
    </source>
</evidence>
<dbReference type="Pfam" id="PF00046">
    <property type="entry name" value="Homeodomain"/>
    <property type="match status" value="1"/>
</dbReference>
<dbReference type="GO" id="GO:0045893">
    <property type="term" value="P:positive regulation of DNA-templated transcription"/>
    <property type="evidence" value="ECO:0000318"/>
    <property type="project" value="GO_Central"/>
</dbReference>
<dbReference type="GeneID" id="107795880"/>
<dbReference type="InterPro" id="IPR045224">
    <property type="entry name" value="HDZip_class_I_plant"/>
</dbReference>
<keyword evidence="4 8" id="KW-0371">Homeobox</keyword>
<feature type="coiled-coil region" evidence="11">
    <location>
        <begin position="143"/>
        <end position="184"/>
    </location>
</feature>
<dbReference type="CDD" id="cd00086">
    <property type="entry name" value="homeodomain"/>
    <property type="match status" value="1"/>
</dbReference>
<dbReference type="PANTHER" id="PTHR24326:SF618">
    <property type="entry name" value="HOMEOBOX-LEUCINE ZIPPER PROTEIN"/>
    <property type="match status" value="1"/>
</dbReference>
<dbReference type="GO" id="GO:0043565">
    <property type="term" value="F:sequence-specific DNA binding"/>
    <property type="evidence" value="ECO:0000318"/>
    <property type="project" value="GO_Central"/>
</dbReference>
<dbReference type="GO" id="GO:0000981">
    <property type="term" value="F:DNA-binding transcription factor activity, RNA polymerase II-specific"/>
    <property type="evidence" value="ECO:0007669"/>
    <property type="project" value="UniProtKB-UniRule"/>
</dbReference>
<evidence type="ECO:0000256" key="8">
    <source>
        <dbReference type="PROSITE-ProRule" id="PRU00108"/>
    </source>
</evidence>
<reference evidence="13" key="1">
    <citation type="journal article" date="2014" name="Nat. Commun.">
        <title>The tobacco genome sequence and its comparison with those of tomato and potato.</title>
        <authorList>
            <person name="Sierro N."/>
            <person name="Battey J.N."/>
            <person name="Ouadi S."/>
            <person name="Bakaher N."/>
            <person name="Bovet L."/>
            <person name="Willig A."/>
            <person name="Goepfert S."/>
            <person name="Peitsch M.C."/>
            <person name="Ivanov N.V."/>
        </authorList>
    </citation>
    <scope>NUCLEOTIDE SEQUENCE [LARGE SCALE GENOMIC DNA]</scope>
</reference>
<evidence type="ECO:0000256" key="4">
    <source>
        <dbReference type="ARBA" id="ARBA00023155"/>
    </source>
</evidence>
<dbReference type="RefSeq" id="XP_016474071.1">
    <property type="nucleotide sequence ID" value="XM_016618585.2"/>
</dbReference>
<evidence type="ECO:0000259" key="12">
    <source>
        <dbReference type="PROSITE" id="PS50071"/>
    </source>
</evidence>
<dbReference type="Pfam" id="PF02183">
    <property type="entry name" value="HALZ"/>
    <property type="match status" value="1"/>
</dbReference>
<comment type="similarity">
    <text evidence="7 10">Belongs to the HD-ZIP homeobox family. Class I subfamily.</text>
</comment>
<dbReference type="OMA" id="ATQVQFL"/>
<evidence type="ECO:0000256" key="3">
    <source>
        <dbReference type="ARBA" id="ARBA00023125"/>
    </source>
</evidence>
<dbReference type="RefSeq" id="XP_016474071.1">
    <property type="nucleotide sequence ID" value="XM_016618585.1"/>
</dbReference>
<keyword evidence="5 10" id="KW-0804">Transcription</keyword>
<dbReference type="InterPro" id="IPR001356">
    <property type="entry name" value="HD"/>
</dbReference>
<keyword evidence="6 8" id="KW-0539">Nucleus</keyword>
<accession>A0A1S4ABT7</accession>
<dbReference type="InterPro" id="IPR003106">
    <property type="entry name" value="Leu_zip_homeo"/>
</dbReference>
<evidence type="ECO:0000256" key="11">
    <source>
        <dbReference type="SAM" id="Coils"/>
    </source>
</evidence>
<keyword evidence="3 8" id="KW-0238">DNA-binding</keyword>
<evidence type="ECO:0000256" key="7">
    <source>
        <dbReference type="ARBA" id="ARBA00025748"/>
    </source>
</evidence>
<dbReference type="InterPro" id="IPR000047">
    <property type="entry name" value="HTH_motif"/>
</dbReference>
<evidence type="ECO:0000256" key="6">
    <source>
        <dbReference type="ARBA" id="ARBA00023242"/>
    </source>
</evidence>
<evidence type="ECO:0000256" key="5">
    <source>
        <dbReference type="ARBA" id="ARBA00023163"/>
    </source>
</evidence>
<comment type="subcellular location">
    <subcellularLocation>
        <location evidence="1 8 9">Nucleus</location>
    </subcellularLocation>
</comment>
<organism evidence="13 14">
    <name type="scientific">Nicotiana tabacum</name>
    <name type="common">Common tobacco</name>
    <dbReference type="NCBI Taxonomy" id="4097"/>
    <lineage>
        <taxon>Eukaryota</taxon>
        <taxon>Viridiplantae</taxon>
        <taxon>Streptophyta</taxon>
        <taxon>Embryophyta</taxon>
        <taxon>Tracheophyta</taxon>
        <taxon>Spermatophyta</taxon>
        <taxon>Magnoliopsida</taxon>
        <taxon>eudicotyledons</taxon>
        <taxon>Gunneridae</taxon>
        <taxon>Pentapetalae</taxon>
        <taxon>asterids</taxon>
        <taxon>lamiids</taxon>
        <taxon>Solanales</taxon>
        <taxon>Solanaceae</taxon>
        <taxon>Nicotianoideae</taxon>
        <taxon>Nicotianeae</taxon>
        <taxon>Nicotiana</taxon>
    </lineage>
</organism>
<evidence type="ECO:0000256" key="2">
    <source>
        <dbReference type="ARBA" id="ARBA00023015"/>
    </source>
</evidence>
<dbReference type="Gene3D" id="1.10.10.60">
    <property type="entry name" value="Homeodomain-like"/>
    <property type="match status" value="1"/>
</dbReference>
<dbReference type="OrthoDB" id="6159439at2759"/>
<dbReference type="FunFam" id="1.10.10.60:FF:000144">
    <property type="entry name" value="homeobox-leucine zipper protein ATHB-6-like"/>
    <property type="match status" value="1"/>
</dbReference>
<evidence type="ECO:0000313" key="14">
    <source>
        <dbReference type="RefSeq" id="XP_016474071.1"/>
    </source>
</evidence>
<gene>
    <name evidence="14" type="primary">LOC107795880</name>
</gene>
<dbReference type="PROSITE" id="PS50071">
    <property type="entry name" value="HOMEOBOX_2"/>
    <property type="match status" value="1"/>
</dbReference>
<dbReference type="PANTHER" id="PTHR24326">
    <property type="entry name" value="HOMEOBOX-LEUCINE ZIPPER PROTEIN"/>
    <property type="match status" value="1"/>
</dbReference>
<dbReference type="Proteomes" id="UP000790787">
    <property type="component" value="Chromosome 12"/>
</dbReference>
<dbReference type="GO" id="GO:0005634">
    <property type="term" value="C:nucleus"/>
    <property type="evidence" value="ECO:0000318"/>
    <property type="project" value="GO_Central"/>
</dbReference>
<dbReference type="InterPro" id="IPR017970">
    <property type="entry name" value="Homeobox_CS"/>
</dbReference>
<keyword evidence="11" id="KW-0175">Coiled coil</keyword>